<comment type="subunit">
    <text evidence="2">Homodimer.</text>
</comment>
<dbReference type="Pfam" id="PF00215">
    <property type="entry name" value="OMPdecase"/>
    <property type="match status" value="1"/>
</dbReference>
<evidence type="ECO:0000256" key="5">
    <source>
        <dbReference type="ARBA" id="ARBA00022793"/>
    </source>
</evidence>
<accession>A0A3P3ZPS8</accession>
<dbReference type="PANTHER" id="PTHR32119:SF2">
    <property type="entry name" value="OROTIDINE 5'-PHOSPHATE DECARBOXYLASE"/>
    <property type="match status" value="1"/>
</dbReference>
<dbReference type="UniPathway" id="UPA00070">
    <property type="reaction ID" value="UER00120"/>
</dbReference>
<dbReference type="InterPro" id="IPR013785">
    <property type="entry name" value="Aldolase_TIM"/>
</dbReference>
<evidence type="ECO:0000256" key="4">
    <source>
        <dbReference type="ARBA" id="ARBA00021923"/>
    </source>
</evidence>
<dbReference type="SMART" id="SM00934">
    <property type="entry name" value="OMPdecase"/>
    <property type="match status" value="1"/>
</dbReference>
<evidence type="ECO:0000313" key="10">
    <source>
        <dbReference type="EMBL" id="VAY88926.1"/>
    </source>
</evidence>
<dbReference type="PANTHER" id="PTHR32119">
    <property type="entry name" value="OROTIDINE 5'-PHOSPHATE DECARBOXYLASE"/>
    <property type="match status" value="1"/>
</dbReference>
<dbReference type="InterPro" id="IPR001754">
    <property type="entry name" value="OMPdeCOase_dom"/>
</dbReference>
<protein>
    <recommendedName>
        <fullName evidence="4">Orotidine 5'-phosphate decarboxylase</fullName>
        <ecNumber evidence="3">4.1.1.23</ecNumber>
    </recommendedName>
    <alternativeName>
        <fullName evidence="8">OMP decarboxylase</fullName>
    </alternativeName>
</protein>
<organism evidence="10">
    <name type="scientific">mine drainage metagenome</name>
    <dbReference type="NCBI Taxonomy" id="410659"/>
    <lineage>
        <taxon>unclassified sequences</taxon>
        <taxon>metagenomes</taxon>
        <taxon>ecological metagenomes</taxon>
    </lineage>
</organism>
<name>A0A3P3ZPS8_9ZZZZ</name>
<dbReference type="InterPro" id="IPR018089">
    <property type="entry name" value="OMPdecase_AS"/>
</dbReference>
<dbReference type="InterPro" id="IPR014732">
    <property type="entry name" value="OMPdecase"/>
</dbReference>
<proteinExistence type="inferred from homology"/>
<evidence type="ECO:0000256" key="1">
    <source>
        <dbReference type="ARBA" id="ARBA00004861"/>
    </source>
</evidence>
<dbReference type="GO" id="GO:0044205">
    <property type="term" value="P:'de novo' UMP biosynthetic process"/>
    <property type="evidence" value="ECO:0007669"/>
    <property type="project" value="UniProtKB-UniPathway"/>
</dbReference>
<dbReference type="GO" id="GO:0004590">
    <property type="term" value="F:orotidine-5'-phosphate decarboxylase activity"/>
    <property type="evidence" value="ECO:0007669"/>
    <property type="project" value="UniProtKB-EC"/>
</dbReference>
<dbReference type="NCBIfam" id="TIGR01740">
    <property type="entry name" value="pyrF"/>
    <property type="match status" value="1"/>
</dbReference>
<comment type="pathway">
    <text evidence="1">Pyrimidine metabolism; UMP biosynthesis via de novo pathway; UMP from orotate: step 2/2.</text>
</comment>
<evidence type="ECO:0000256" key="2">
    <source>
        <dbReference type="ARBA" id="ARBA00011738"/>
    </source>
</evidence>
<dbReference type="Gene3D" id="3.20.20.70">
    <property type="entry name" value="Aldolase class I"/>
    <property type="match status" value="1"/>
</dbReference>
<keyword evidence="6" id="KW-0665">Pyrimidine biosynthesis</keyword>
<dbReference type="GO" id="GO:0006207">
    <property type="term" value="P:'de novo' pyrimidine nucleobase biosynthetic process"/>
    <property type="evidence" value="ECO:0007669"/>
    <property type="project" value="InterPro"/>
</dbReference>
<keyword evidence="7 10" id="KW-0456">Lyase</keyword>
<dbReference type="EMBL" id="UOYP01000382">
    <property type="protein sequence ID" value="VAY88926.1"/>
    <property type="molecule type" value="Genomic_DNA"/>
</dbReference>
<dbReference type="GO" id="GO:0005829">
    <property type="term" value="C:cytosol"/>
    <property type="evidence" value="ECO:0007669"/>
    <property type="project" value="TreeGrafter"/>
</dbReference>
<evidence type="ECO:0000256" key="8">
    <source>
        <dbReference type="ARBA" id="ARBA00033428"/>
    </source>
</evidence>
<dbReference type="InterPro" id="IPR011060">
    <property type="entry name" value="RibuloseP-bd_barrel"/>
</dbReference>
<dbReference type="EC" id="4.1.1.23" evidence="3"/>
<dbReference type="HAMAP" id="MF_01200_B">
    <property type="entry name" value="OMPdecase_type1_B"/>
    <property type="match status" value="1"/>
</dbReference>
<keyword evidence="5" id="KW-0210">Decarboxylase</keyword>
<reference evidence="10" key="1">
    <citation type="submission" date="2018-10" db="EMBL/GenBank/DDBJ databases">
        <authorList>
            <person name="Plewniak F."/>
        </authorList>
    </citation>
    <scope>NUCLEOTIDE SEQUENCE</scope>
</reference>
<dbReference type="NCBIfam" id="NF001273">
    <property type="entry name" value="PRK00230.1"/>
    <property type="match status" value="1"/>
</dbReference>
<dbReference type="CDD" id="cd04725">
    <property type="entry name" value="OMP_decarboxylase_like"/>
    <property type="match status" value="1"/>
</dbReference>
<dbReference type="PROSITE" id="PS00156">
    <property type="entry name" value="OMPDECASE"/>
    <property type="match status" value="1"/>
</dbReference>
<sequence length="235" mass="25258">MNSPLILALDFSTEREVWTLVDQLEPGICRLKVGKELFTACGPSLVRALVARGFDIFLDLKYHDIPHTVAQACRAAADLGVWMVDVHASGGGTMLEAARHALEPYPQRPLLIAITILTSLQDSDLAALGFGCSVVEAVQRLACLAESHGLDGVVCSAQEAPLLRSRIAASFRLVTPGIRLPEDDRGDQKRVVTPVKALQDGSDYLVVGRSITRSEDPMKALAQFNSLISGARSAV</sequence>
<dbReference type="FunFam" id="3.20.20.70:FF:000015">
    <property type="entry name" value="Orotidine 5'-phosphate decarboxylase"/>
    <property type="match status" value="1"/>
</dbReference>
<evidence type="ECO:0000256" key="3">
    <source>
        <dbReference type="ARBA" id="ARBA00012321"/>
    </source>
</evidence>
<dbReference type="AlphaFoldDB" id="A0A3P3ZPS8"/>
<dbReference type="SUPFAM" id="SSF51366">
    <property type="entry name" value="Ribulose-phoshate binding barrel"/>
    <property type="match status" value="1"/>
</dbReference>
<evidence type="ECO:0000256" key="6">
    <source>
        <dbReference type="ARBA" id="ARBA00022975"/>
    </source>
</evidence>
<feature type="domain" description="Orotidine 5'-phosphate decarboxylase" evidence="9">
    <location>
        <begin position="4"/>
        <end position="224"/>
    </location>
</feature>
<gene>
    <name evidence="10" type="primary">pyrF</name>
    <name evidence="10" type="ORF">CARN8_4420007</name>
</gene>
<evidence type="ECO:0000259" key="9">
    <source>
        <dbReference type="SMART" id="SM00934"/>
    </source>
</evidence>
<dbReference type="InterPro" id="IPR047596">
    <property type="entry name" value="OMPdecase_bac"/>
</dbReference>
<evidence type="ECO:0000256" key="7">
    <source>
        <dbReference type="ARBA" id="ARBA00023239"/>
    </source>
</evidence>